<organism evidence="2 3">
    <name type="scientific">Teratosphaeria destructans</name>
    <dbReference type="NCBI Taxonomy" id="418781"/>
    <lineage>
        <taxon>Eukaryota</taxon>
        <taxon>Fungi</taxon>
        <taxon>Dikarya</taxon>
        <taxon>Ascomycota</taxon>
        <taxon>Pezizomycotina</taxon>
        <taxon>Dothideomycetes</taxon>
        <taxon>Dothideomycetidae</taxon>
        <taxon>Mycosphaerellales</taxon>
        <taxon>Teratosphaeriaceae</taxon>
        <taxon>Teratosphaeria</taxon>
    </lineage>
</organism>
<keyword evidence="3" id="KW-1185">Reference proteome</keyword>
<evidence type="ECO:0000256" key="1">
    <source>
        <dbReference type="SAM" id="MobiDB-lite"/>
    </source>
</evidence>
<dbReference type="EMBL" id="RIBY02000535">
    <property type="protein sequence ID" value="KAH9841210.1"/>
    <property type="molecule type" value="Genomic_DNA"/>
</dbReference>
<dbReference type="Proteomes" id="UP001138500">
    <property type="component" value="Unassembled WGS sequence"/>
</dbReference>
<accession>A0A9W7SY68</accession>
<comment type="caution">
    <text evidence="2">The sequence shown here is derived from an EMBL/GenBank/DDBJ whole genome shotgun (WGS) entry which is preliminary data.</text>
</comment>
<protein>
    <submittedName>
        <fullName evidence="2">Uncharacterized protein</fullName>
    </submittedName>
</protein>
<proteinExistence type="predicted"/>
<gene>
    <name evidence="2" type="ORF">Tdes44962_MAKER07876</name>
</gene>
<sequence>MPTFEELYASLTALIAQYEDLRDCYCQVGQQYHSIPMTLRTGPEASRVPGHCDAAFIFRPDERLKFRRAENIVQGFGFCGQKIQTAFEFLQRGDLQTAAQGLYWKIPEYLDALSRVVESLESNISARVQAARMKEARLGRRRMTAQAWDYEMMKEREMAEEAAGQQAQWQTAVSDAERYVRGVEEQMRFEEAVRQEQRKKSLDMLMGRPDEIIRAFEEGTATQGDSVVAKGSAMPVFDAQGRERAVEVVQTAGPFVLDEEGRRKTGKAVYQLRKSIRKRERKEQEERERIVAMGSAED</sequence>
<name>A0A9W7SY68_9PEZI</name>
<reference evidence="2 3" key="2">
    <citation type="journal article" date="2021" name="Curr. Genet.">
        <title>Genetic response to nitrogen starvation in the aggressive Eucalyptus foliar pathogen Teratosphaeria destructans.</title>
        <authorList>
            <person name="Havenga M."/>
            <person name="Wingfield B.D."/>
            <person name="Wingfield M.J."/>
            <person name="Dreyer L.L."/>
            <person name="Roets F."/>
            <person name="Aylward J."/>
        </authorList>
    </citation>
    <scope>NUCLEOTIDE SEQUENCE [LARGE SCALE GENOMIC DNA]</scope>
    <source>
        <strain evidence="2">CMW44962</strain>
    </source>
</reference>
<evidence type="ECO:0000313" key="3">
    <source>
        <dbReference type="Proteomes" id="UP001138500"/>
    </source>
</evidence>
<feature type="region of interest" description="Disordered" evidence="1">
    <location>
        <begin position="277"/>
        <end position="298"/>
    </location>
</feature>
<dbReference type="AlphaFoldDB" id="A0A9W7SY68"/>
<feature type="compositionally biased region" description="Basic and acidic residues" evidence="1">
    <location>
        <begin position="281"/>
        <end position="290"/>
    </location>
</feature>
<reference evidence="2 3" key="1">
    <citation type="journal article" date="2018" name="IMA Fungus">
        <title>IMA Genome-F 10: Nine draft genome sequences of Claviceps purpurea s.lat., including C. arundinis, C. humidiphila, and C. cf. spartinae, pseudomolecules for the pitch canker pathogen Fusarium circinatum, draft genome of Davidsoniella eucalypti, Grosmannia galeiformis, Quambalaria eucalypti, and Teratosphaeria destructans.</title>
        <authorList>
            <person name="Wingfield B.D."/>
            <person name="Liu M."/>
            <person name="Nguyen H.D."/>
            <person name="Lane F.A."/>
            <person name="Morgan S.W."/>
            <person name="De Vos L."/>
            <person name="Wilken P.M."/>
            <person name="Duong T.A."/>
            <person name="Aylward J."/>
            <person name="Coetzee M.P."/>
            <person name="Dadej K."/>
            <person name="De Beer Z.W."/>
            <person name="Findlay W."/>
            <person name="Havenga M."/>
            <person name="Kolarik M."/>
            <person name="Menzies J.G."/>
            <person name="Naidoo K."/>
            <person name="Pochopski O."/>
            <person name="Shoukouhi P."/>
            <person name="Santana Q.C."/>
            <person name="Seifert K.A."/>
            <person name="Soal N."/>
            <person name="Steenkamp E.T."/>
            <person name="Tatham C.T."/>
            <person name="van der Nest M.A."/>
            <person name="Wingfield M.J."/>
        </authorList>
    </citation>
    <scope>NUCLEOTIDE SEQUENCE [LARGE SCALE GENOMIC DNA]</scope>
    <source>
        <strain evidence="2">CMW44962</strain>
    </source>
</reference>
<evidence type="ECO:0000313" key="2">
    <source>
        <dbReference type="EMBL" id="KAH9841210.1"/>
    </source>
</evidence>